<keyword evidence="1" id="KW-0540">Nuclease</keyword>
<dbReference type="GO" id="GO:0004519">
    <property type="term" value="F:endonuclease activity"/>
    <property type="evidence" value="ECO:0007669"/>
    <property type="project" value="UniProtKB-KW"/>
</dbReference>
<dbReference type="EMBL" id="JACBYQ010000001">
    <property type="protein sequence ID" value="NYE95182.1"/>
    <property type="molecule type" value="Genomic_DNA"/>
</dbReference>
<name>A0A7Y9S8A0_9MICC</name>
<gene>
    <name evidence="1" type="ORF">FHU41_001403</name>
</gene>
<proteinExistence type="predicted"/>
<keyword evidence="2" id="KW-1185">Reference proteome</keyword>
<protein>
    <submittedName>
        <fullName evidence="1">Very-short-patch-repair endonuclease</fullName>
    </submittedName>
</protein>
<dbReference type="SUPFAM" id="SSF52980">
    <property type="entry name" value="Restriction endonuclease-like"/>
    <property type="match status" value="1"/>
</dbReference>
<dbReference type="AlphaFoldDB" id="A0A7Y9S8A0"/>
<dbReference type="RefSeq" id="WP_179388860.1">
    <property type="nucleotide sequence ID" value="NZ_JACBYQ010000001.1"/>
</dbReference>
<accession>A0A7Y9S8A0</accession>
<evidence type="ECO:0000313" key="2">
    <source>
        <dbReference type="Proteomes" id="UP000521748"/>
    </source>
</evidence>
<keyword evidence="1" id="KW-0378">Hydrolase</keyword>
<dbReference type="InterPro" id="IPR011335">
    <property type="entry name" value="Restrct_endonuc-II-like"/>
</dbReference>
<organism evidence="1 2">
    <name type="scientific">Psychromicrobium silvestre</name>
    <dbReference type="NCBI Taxonomy" id="1645614"/>
    <lineage>
        <taxon>Bacteria</taxon>
        <taxon>Bacillati</taxon>
        <taxon>Actinomycetota</taxon>
        <taxon>Actinomycetes</taxon>
        <taxon>Micrococcales</taxon>
        <taxon>Micrococcaceae</taxon>
        <taxon>Psychromicrobium</taxon>
    </lineage>
</organism>
<dbReference type="Gene3D" id="3.40.960.10">
    <property type="entry name" value="VSR Endonuclease"/>
    <property type="match status" value="1"/>
</dbReference>
<comment type="caution">
    <text evidence="1">The sequence shown here is derived from an EMBL/GenBank/DDBJ whole genome shotgun (WGS) entry which is preliminary data.</text>
</comment>
<keyword evidence="1" id="KW-0255">Endonuclease</keyword>
<sequence length="301" mass="34219">MSSVDPEFVLRATQTPLRRTELLRYSNWRQLDSALQQRRVRRIRRGLYALPDTPQPQRLAALNSAALSHLSAAEYWQLPLLLRNNVPWLTLPRNRPYRYRAPGAKVFYSPLPTEDLHLDSSVRVTSVCRTVLDCAAALSLAESLSIADGALRLGFLSAEELRLAAFSSHRRGAPAMRLVAEQASALAANPFESALRALCIEAGFPQFQPQLPVRDAEVSYRLDLGDRSTKTGLEADSFEWHGNRQALHRDCVRYDELVRRGWKVLRFSWESVMFQPEWVKEVVTDLMDPVRPSRNSGEKHT</sequence>
<reference evidence="1 2" key="1">
    <citation type="submission" date="2020-07" db="EMBL/GenBank/DDBJ databases">
        <title>Sequencing the genomes of 1000 actinobacteria strains.</title>
        <authorList>
            <person name="Klenk H.-P."/>
        </authorList>
    </citation>
    <scope>NUCLEOTIDE SEQUENCE [LARGE SCALE GENOMIC DNA]</scope>
    <source>
        <strain evidence="1 2">DSM 102047</strain>
    </source>
</reference>
<evidence type="ECO:0000313" key="1">
    <source>
        <dbReference type="EMBL" id="NYE95182.1"/>
    </source>
</evidence>
<dbReference type="Proteomes" id="UP000521748">
    <property type="component" value="Unassembled WGS sequence"/>
</dbReference>